<evidence type="ECO:0000313" key="2">
    <source>
        <dbReference type="Proteomes" id="UP001732700"/>
    </source>
</evidence>
<dbReference type="EnsemblPlants" id="AVESA.00010b.r2.4DG0718320.1">
    <property type="protein sequence ID" value="AVESA.00010b.r2.4DG0718320.1.CDS"/>
    <property type="gene ID" value="AVESA.00010b.r2.4DG0718320"/>
</dbReference>
<protein>
    <submittedName>
        <fullName evidence="1">Uncharacterized protein</fullName>
    </submittedName>
</protein>
<accession>A0ACD5X1Q6</accession>
<organism evidence="1 2">
    <name type="scientific">Avena sativa</name>
    <name type="common">Oat</name>
    <dbReference type="NCBI Taxonomy" id="4498"/>
    <lineage>
        <taxon>Eukaryota</taxon>
        <taxon>Viridiplantae</taxon>
        <taxon>Streptophyta</taxon>
        <taxon>Embryophyta</taxon>
        <taxon>Tracheophyta</taxon>
        <taxon>Spermatophyta</taxon>
        <taxon>Magnoliopsida</taxon>
        <taxon>Liliopsida</taxon>
        <taxon>Poales</taxon>
        <taxon>Poaceae</taxon>
        <taxon>BOP clade</taxon>
        <taxon>Pooideae</taxon>
        <taxon>Poodae</taxon>
        <taxon>Poeae</taxon>
        <taxon>Poeae Chloroplast Group 1 (Aveneae type)</taxon>
        <taxon>Aveninae</taxon>
        <taxon>Avena</taxon>
    </lineage>
</organism>
<reference evidence="1" key="2">
    <citation type="submission" date="2025-09" db="UniProtKB">
        <authorList>
            <consortium name="EnsemblPlants"/>
        </authorList>
    </citation>
    <scope>IDENTIFICATION</scope>
</reference>
<sequence length="173" mass="18202">MVPHDYFSVDRAASKRPTNGHSLRLASEFLDSATQNQNQEAKASTGHRKNYLMALISILRSSPLAVPAASSRRPPARANHGAYLLRVSSIRATPSLSVRCEQSNKPVGSAVDVWASRLAMTSFAAAVVAEVSTGKGFVENFGLATPAPALAIVVTALVGGLAVLFITRSGSQN</sequence>
<dbReference type="Proteomes" id="UP001732700">
    <property type="component" value="Chromosome 4D"/>
</dbReference>
<keyword evidence="2" id="KW-1185">Reference proteome</keyword>
<name>A0ACD5X1Q6_AVESA</name>
<reference evidence="1" key="1">
    <citation type="submission" date="2021-05" db="EMBL/GenBank/DDBJ databases">
        <authorList>
            <person name="Scholz U."/>
            <person name="Mascher M."/>
            <person name="Fiebig A."/>
        </authorList>
    </citation>
    <scope>NUCLEOTIDE SEQUENCE [LARGE SCALE GENOMIC DNA]</scope>
</reference>
<evidence type="ECO:0000313" key="1">
    <source>
        <dbReference type="EnsemblPlants" id="AVESA.00010b.r2.4DG0718320.1.CDS"/>
    </source>
</evidence>
<proteinExistence type="predicted"/>